<keyword evidence="8" id="KW-0498">Mitosis</keyword>
<evidence type="ECO:0000256" key="11">
    <source>
        <dbReference type="ARBA" id="ARBA00023306"/>
    </source>
</evidence>
<dbReference type="GO" id="GO:0000278">
    <property type="term" value="P:mitotic cell cycle"/>
    <property type="evidence" value="ECO:0007669"/>
    <property type="project" value="TreeGrafter"/>
</dbReference>
<keyword evidence="5" id="KW-0963">Cytoplasm</keyword>
<dbReference type="GeneTree" id="ENSGT00500000045005"/>
<sequence length="550" mass="61567">MSLVTNFFGKLRSVAVTLEKETKKLEQVFTKEDEDYEDESPMRVLHNLHSEIKDLKRNLQSTIEKNQHTGQELNAFIKVCKVMQQRTASDIMQIKEMFENYGYTPLNSSSADGEMENGNPKSETDEQSTYDSEPDARPAVPALEKPESSWDLLRGPQLSDFGLSHYQFSSTLNLMSNTPHVKQPAEEAARPAFKDTYPVNVAKTPKCALRMEDDFTQVAHFGISDFNTNFNDDYTIALLNKKAQKSLSQPKKDTSDAHPSKSLKNLLATPSHLSHWTNYDNVDSPTPPVFLTPGLKIHKKENVLACDTEPLQSEEACGGMERSARSANLKQSLPAPSQSTLKSDANILDSPLPPSFCTPGLHVQKRRNATVAVESSKPTVQNNNNTVTPPVPAFETKWLQNDPEGKCLDITEPIPRPELTYDLYVQDVAPLLLDASKPYGKSSTKLASPTQIKDYFLETPQRPEMTISLTEDLMKYTLKPSSPPKVSVYENLLCTPTQPVMKSRTREDISQILSRFCDNKKNDSEPVWATKPAASSSQGIVSYRHKENRP</sequence>
<comment type="subcellular location">
    <subcellularLocation>
        <location evidence="2">Chromosome</location>
        <location evidence="2">Centromere</location>
        <location evidence="2">Kinetochore</location>
    </subcellularLocation>
    <subcellularLocation>
        <location evidence="1">Cytoplasm</location>
        <location evidence="1">Cytoskeleton</location>
        <location evidence="1">Spindle</location>
    </subcellularLocation>
</comment>
<evidence type="ECO:0000256" key="5">
    <source>
        <dbReference type="ARBA" id="ARBA00022490"/>
    </source>
</evidence>
<keyword evidence="6" id="KW-0132">Cell division</keyword>
<comment type="similarity">
    <text evidence="3">Belongs to the SKA3 family.</text>
</comment>
<evidence type="ECO:0000256" key="14">
    <source>
        <dbReference type="SAM" id="MobiDB-lite"/>
    </source>
</evidence>
<reference evidence="15" key="2">
    <citation type="submission" date="2025-09" db="UniProtKB">
        <authorList>
            <consortium name="Ensembl"/>
        </authorList>
    </citation>
    <scope>IDENTIFICATION</scope>
</reference>
<dbReference type="Ensembl" id="ENSLLET00000005609.1">
    <property type="protein sequence ID" value="ENSLLEP00000005371.1"/>
    <property type="gene ID" value="ENSLLEG00000003424.1"/>
</dbReference>
<evidence type="ECO:0000256" key="2">
    <source>
        <dbReference type="ARBA" id="ARBA00004629"/>
    </source>
</evidence>
<evidence type="ECO:0000256" key="6">
    <source>
        <dbReference type="ARBA" id="ARBA00022618"/>
    </source>
</evidence>
<dbReference type="AlphaFoldDB" id="A0A8C5P8B7"/>
<feature type="compositionally biased region" description="Polar residues" evidence="14">
    <location>
        <begin position="325"/>
        <end position="339"/>
    </location>
</feature>
<dbReference type="InterPro" id="IPR033341">
    <property type="entry name" value="SKA3"/>
</dbReference>
<feature type="coiled-coil region" evidence="13">
    <location>
        <begin position="45"/>
        <end position="72"/>
    </location>
</feature>
<dbReference type="GO" id="GO:0000940">
    <property type="term" value="C:outer kinetochore"/>
    <property type="evidence" value="ECO:0007669"/>
    <property type="project" value="InterPro"/>
</dbReference>
<keyword evidence="4" id="KW-0158">Chromosome</keyword>
<feature type="region of interest" description="Disordered" evidence="14">
    <location>
        <begin position="317"/>
        <end position="339"/>
    </location>
</feature>
<protein>
    <submittedName>
        <fullName evidence="15">Spindle and kinetochore associated complex subunit 3</fullName>
    </submittedName>
</protein>
<dbReference type="GO" id="GO:0005876">
    <property type="term" value="C:spindle microtubule"/>
    <property type="evidence" value="ECO:0007669"/>
    <property type="project" value="TreeGrafter"/>
</dbReference>
<dbReference type="Proteomes" id="UP000694569">
    <property type="component" value="Unplaced"/>
</dbReference>
<organism evidence="15 16">
    <name type="scientific">Leptobrachium leishanense</name>
    <name type="common">Leishan spiny toad</name>
    <dbReference type="NCBI Taxonomy" id="445787"/>
    <lineage>
        <taxon>Eukaryota</taxon>
        <taxon>Metazoa</taxon>
        <taxon>Chordata</taxon>
        <taxon>Craniata</taxon>
        <taxon>Vertebrata</taxon>
        <taxon>Euteleostomi</taxon>
        <taxon>Amphibia</taxon>
        <taxon>Batrachia</taxon>
        <taxon>Anura</taxon>
        <taxon>Pelobatoidea</taxon>
        <taxon>Megophryidae</taxon>
        <taxon>Leptobrachium</taxon>
    </lineage>
</organism>
<dbReference type="PANTHER" id="PTHR48118:SF1">
    <property type="entry name" value="SPINDLE AND KINETOCHORE-ASSOCIATED PROTEIN 3"/>
    <property type="match status" value="1"/>
</dbReference>
<feature type="region of interest" description="Disordered" evidence="14">
    <location>
        <begin position="520"/>
        <end position="550"/>
    </location>
</feature>
<keyword evidence="10" id="KW-0206">Cytoskeleton</keyword>
<keyword evidence="11" id="KW-0131">Cell cycle</keyword>
<keyword evidence="16" id="KW-1185">Reference proteome</keyword>
<evidence type="ECO:0000313" key="16">
    <source>
        <dbReference type="Proteomes" id="UP000694569"/>
    </source>
</evidence>
<dbReference type="GO" id="GO:0051301">
    <property type="term" value="P:cell division"/>
    <property type="evidence" value="ECO:0007669"/>
    <property type="project" value="UniProtKB-KW"/>
</dbReference>
<evidence type="ECO:0000256" key="10">
    <source>
        <dbReference type="ARBA" id="ARBA00023212"/>
    </source>
</evidence>
<gene>
    <name evidence="15" type="primary">SKA3</name>
</gene>
<dbReference type="GO" id="GO:0007059">
    <property type="term" value="P:chromosome segregation"/>
    <property type="evidence" value="ECO:0007669"/>
    <property type="project" value="InterPro"/>
</dbReference>
<name>A0A8C5P8B7_9ANUR</name>
<keyword evidence="12" id="KW-0137">Centromere</keyword>
<accession>A0A8C5P8B7</accession>
<keyword evidence="9" id="KW-0995">Kinetochore</keyword>
<evidence type="ECO:0000313" key="15">
    <source>
        <dbReference type="Ensembl" id="ENSLLEP00000005371.1"/>
    </source>
</evidence>
<evidence type="ECO:0000256" key="7">
    <source>
        <dbReference type="ARBA" id="ARBA00022701"/>
    </source>
</evidence>
<keyword evidence="7" id="KW-0493">Microtubule</keyword>
<proteinExistence type="inferred from homology"/>
<evidence type="ECO:0000256" key="1">
    <source>
        <dbReference type="ARBA" id="ARBA00004186"/>
    </source>
</evidence>
<evidence type="ECO:0000256" key="13">
    <source>
        <dbReference type="SAM" id="Coils"/>
    </source>
</evidence>
<dbReference type="PANTHER" id="PTHR48118">
    <property type="entry name" value="SPINDLE AND KINETOCHORE-ASSOCIATED PROTEIN 3"/>
    <property type="match status" value="1"/>
</dbReference>
<evidence type="ECO:0000256" key="4">
    <source>
        <dbReference type="ARBA" id="ARBA00022454"/>
    </source>
</evidence>
<feature type="region of interest" description="Disordered" evidence="14">
    <location>
        <begin position="105"/>
        <end position="148"/>
    </location>
</feature>
<evidence type="ECO:0000256" key="9">
    <source>
        <dbReference type="ARBA" id="ARBA00022838"/>
    </source>
</evidence>
<evidence type="ECO:0000256" key="8">
    <source>
        <dbReference type="ARBA" id="ARBA00022776"/>
    </source>
</evidence>
<dbReference type="OrthoDB" id="5987638at2759"/>
<keyword evidence="13" id="KW-0175">Coiled coil</keyword>
<reference evidence="15" key="1">
    <citation type="submission" date="2025-08" db="UniProtKB">
        <authorList>
            <consortium name="Ensembl"/>
        </authorList>
    </citation>
    <scope>IDENTIFICATION</scope>
</reference>
<evidence type="ECO:0000256" key="12">
    <source>
        <dbReference type="ARBA" id="ARBA00023328"/>
    </source>
</evidence>
<evidence type="ECO:0000256" key="3">
    <source>
        <dbReference type="ARBA" id="ARBA00007716"/>
    </source>
</evidence>
<dbReference type="Gene3D" id="6.10.250.1400">
    <property type="match status" value="1"/>
</dbReference>